<dbReference type="InterPro" id="IPR027474">
    <property type="entry name" value="L-asparaginase_N"/>
</dbReference>
<evidence type="ECO:0000259" key="5">
    <source>
        <dbReference type="Pfam" id="PF17763"/>
    </source>
</evidence>
<reference evidence="6 7" key="1">
    <citation type="journal article" date="2016" name="J. Microbiol.">
        <title>Dankookia rubra gen. nov., sp. nov., an alphaproteobacterium isolated from sediment of a shallow stream.</title>
        <authorList>
            <person name="Kim W.H."/>
            <person name="Kim D.H."/>
            <person name="Kang K."/>
            <person name="Ahn T.Y."/>
        </authorList>
    </citation>
    <scope>NUCLEOTIDE SEQUENCE [LARGE SCALE GENOMIC DNA]</scope>
    <source>
        <strain evidence="6 7">JCM30602</strain>
    </source>
</reference>
<dbReference type="FunFam" id="3.40.50.1170:FF:000001">
    <property type="entry name" value="L-asparaginase 2"/>
    <property type="match status" value="1"/>
</dbReference>
<dbReference type="InterPro" id="IPR004550">
    <property type="entry name" value="AsnASE_II"/>
</dbReference>
<dbReference type="Pfam" id="PF00710">
    <property type="entry name" value="Asparaginase"/>
    <property type="match status" value="1"/>
</dbReference>
<evidence type="ECO:0000256" key="1">
    <source>
        <dbReference type="ARBA" id="ARBA00010518"/>
    </source>
</evidence>
<dbReference type="InterPro" id="IPR037152">
    <property type="entry name" value="L-asparaginase_N_sf"/>
</dbReference>
<dbReference type="PROSITE" id="PS51732">
    <property type="entry name" value="ASN_GLN_ASE_3"/>
    <property type="match status" value="1"/>
</dbReference>
<accession>A0A4R5QIM1</accession>
<dbReference type="Gene3D" id="3.40.50.1170">
    <property type="entry name" value="L-asparaginase, N-terminal domain"/>
    <property type="match status" value="1"/>
</dbReference>
<feature type="domain" description="Asparaginase/glutaminase C-terminal" evidence="5">
    <location>
        <begin position="233"/>
        <end position="341"/>
    </location>
</feature>
<dbReference type="SMART" id="SM00870">
    <property type="entry name" value="Asparaginase"/>
    <property type="match status" value="1"/>
</dbReference>
<feature type="domain" description="L-asparaginase N-terminal" evidence="4">
    <location>
        <begin position="17"/>
        <end position="213"/>
    </location>
</feature>
<dbReference type="PANTHER" id="PTHR11707">
    <property type="entry name" value="L-ASPARAGINASE"/>
    <property type="match status" value="1"/>
</dbReference>
<dbReference type="PANTHER" id="PTHR11707:SF28">
    <property type="entry name" value="60 KDA LYSOPHOSPHOLIPASE"/>
    <property type="match status" value="1"/>
</dbReference>
<dbReference type="InterPro" id="IPR006034">
    <property type="entry name" value="Asparaginase/glutaminase-like"/>
</dbReference>
<dbReference type="InterPro" id="IPR027473">
    <property type="entry name" value="L-asparaginase_C"/>
</dbReference>
<dbReference type="GO" id="GO:0006528">
    <property type="term" value="P:asparagine metabolic process"/>
    <property type="evidence" value="ECO:0007669"/>
    <property type="project" value="InterPro"/>
</dbReference>
<evidence type="ECO:0000256" key="2">
    <source>
        <dbReference type="ARBA" id="ARBA00022801"/>
    </source>
</evidence>
<gene>
    <name evidence="6" type="ORF">E2C06_07635</name>
</gene>
<keyword evidence="7" id="KW-1185">Reference proteome</keyword>
<dbReference type="Proteomes" id="UP000295096">
    <property type="component" value="Unassembled WGS sequence"/>
</dbReference>
<dbReference type="PRINTS" id="PR00139">
    <property type="entry name" value="ASNGLNASE"/>
</dbReference>
<dbReference type="InterPro" id="IPR040919">
    <property type="entry name" value="Asparaginase_C"/>
</dbReference>
<evidence type="ECO:0000256" key="3">
    <source>
        <dbReference type="PIRSR" id="PIRSR001220-1"/>
    </source>
</evidence>
<proteinExistence type="inferred from homology"/>
<organism evidence="6 7">
    <name type="scientific">Dankookia rubra</name>
    <dbReference type="NCBI Taxonomy" id="1442381"/>
    <lineage>
        <taxon>Bacteria</taxon>
        <taxon>Pseudomonadati</taxon>
        <taxon>Pseudomonadota</taxon>
        <taxon>Alphaproteobacteria</taxon>
        <taxon>Acetobacterales</taxon>
        <taxon>Roseomonadaceae</taxon>
        <taxon>Dankookia</taxon>
    </lineage>
</organism>
<dbReference type="OrthoDB" id="9788068at2"/>
<dbReference type="PIRSF" id="PIRSF500176">
    <property type="entry name" value="L_ASNase"/>
    <property type="match status" value="1"/>
</dbReference>
<dbReference type="EMBL" id="SMSJ01000006">
    <property type="protein sequence ID" value="TDH63234.1"/>
    <property type="molecule type" value="Genomic_DNA"/>
</dbReference>
<keyword evidence="2" id="KW-0378">Hydrolase</keyword>
<evidence type="ECO:0000313" key="7">
    <source>
        <dbReference type="Proteomes" id="UP000295096"/>
    </source>
</evidence>
<comment type="similarity">
    <text evidence="1">Belongs to the asparaginase 1 family.</text>
</comment>
<dbReference type="CDD" id="cd08964">
    <property type="entry name" value="L-asparaginase_II"/>
    <property type="match status" value="1"/>
</dbReference>
<dbReference type="PIRSF" id="PIRSF001220">
    <property type="entry name" value="L-ASNase_gatD"/>
    <property type="match status" value="1"/>
</dbReference>
<protein>
    <submittedName>
        <fullName evidence="6">Asparaginase</fullName>
    </submittedName>
</protein>
<name>A0A4R5QIM1_9PROT</name>
<dbReference type="InterPro" id="IPR036152">
    <property type="entry name" value="Asp/glu_Ase-like_sf"/>
</dbReference>
<feature type="active site" description="O-isoaspartyl threonine intermediate" evidence="3">
    <location>
        <position position="26"/>
    </location>
</feature>
<dbReference type="Pfam" id="PF17763">
    <property type="entry name" value="Asparaginase_C"/>
    <property type="match status" value="1"/>
</dbReference>
<evidence type="ECO:0000259" key="4">
    <source>
        <dbReference type="Pfam" id="PF00710"/>
    </source>
</evidence>
<dbReference type="Gene3D" id="3.40.50.40">
    <property type="match status" value="1"/>
</dbReference>
<dbReference type="AlphaFoldDB" id="A0A4R5QIM1"/>
<comment type="caution">
    <text evidence="6">The sequence shown here is derived from an EMBL/GenBank/DDBJ whole genome shotgun (WGS) entry which is preliminary data.</text>
</comment>
<evidence type="ECO:0000313" key="6">
    <source>
        <dbReference type="EMBL" id="TDH63234.1"/>
    </source>
</evidence>
<sequence length="344" mass="36498">MHRRLRRHGHEGSSVKKVAFIGTGGTIASIGKGPLDYVDYGANGVMLQAGGILDRFPEVQQVAEVFAVPYRNVPSPQIGWRQWQELVLLCDRVAAETPDLAGIVIGHGTASLEETAYFLSLTLKVPVPVVVVGSQRPASSLSTDAGLNLVNAVRVAASVEARGLGALVLLNDEVQAAREVTKTSTGRMQTFRSPDFGALGHADGDRLAWYRKPLRKLAPETEFDIRKLPELPRVDIAYSYSDADGTAVRAFVAAGARGIIAAGFAPGFVTPGDAAALKDARDAGVVVMQSTRAGSGRVFPTTKLAEAGFIPADNLNPQKARILLALALTVTTDPAEIGRIFATY</sequence>
<dbReference type="SUPFAM" id="SSF53774">
    <property type="entry name" value="Glutaminase/Asparaginase"/>
    <property type="match status" value="1"/>
</dbReference>
<dbReference type="GO" id="GO:0004067">
    <property type="term" value="F:asparaginase activity"/>
    <property type="evidence" value="ECO:0007669"/>
    <property type="project" value="UniProtKB-UniRule"/>
</dbReference>